<dbReference type="GO" id="GO:0005576">
    <property type="term" value="C:extracellular region"/>
    <property type="evidence" value="ECO:0007669"/>
    <property type="project" value="UniProtKB-SubCell"/>
</dbReference>
<dbReference type="PANTHER" id="PTHR31232">
    <property type="match status" value="1"/>
</dbReference>
<evidence type="ECO:0000313" key="8">
    <source>
        <dbReference type="Proteomes" id="UP000029121"/>
    </source>
</evidence>
<keyword evidence="4 6" id="KW-0964">Secreted</keyword>
<evidence type="ECO:0000313" key="7">
    <source>
        <dbReference type="EMBL" id="EOA34313.1"/>
    </source>
</evidence>
<feature type="chain" id="PRO_5025078796" description="S-protein homolog" evidence="6">
    <location>
        <begin position="25"/>
        <end position="137"/>
    </location>
</feature>
<keyword evidence="8" id="KW-1185">Reference proteome</keyword>
<evidence type="ECO:0000256" key="6">
    <source>
        <dbReference type="RuleBase" id="RU367044"/>
    </source>
</evidence>
<comment type="similarity">
    <text evidence="2 6">Belongs to the plant self-incompatibility (S1) protein family.</text>
</comment>
<organism evidence="7 8">
    <name type="scientific">Capsella rubella</name>
    <dbReference type="NCBI Taxonomy" id="81985"/>
    <lineage>
        <taxon>Eukaryota</taxon>
        <taxon>Viridiplantae</taxon>
        <taxon>Streptophyta</taxon>
        <taxon>Embryophyta</taxon>
        <taxon>Tracheophyta</taxon>
        <taxon>Spermatophyta</taxon>
        <taxon>Magnoliopsida</taxon>
        <taxon>eudicotyledons</taxon>
        <taxon>Gunneridae</taxon>
        <taxon>Pentapetalae</taxon>
        <taxon>rosids</taxon>
        <taxon>malvids</taxon>
        <taxon>Brassicales</taxon>
        <taxon>Brassicaceae</taxon>
        <taxon>Camelineae</taxon>
        <taxon>Capsella</taxon>
    </lineage>
</organism>
<sequence>MKNSSKLLVVLSIIFCYVINPCHGFNNPFAKTVVTITNKIPSGRLEISCRSKDDDLGKHVLRTGEKIQWTFRPSWFRTTLFTCRIFWNGQVRRFDAYNADRDQDQCNGCSWTIMPNRFCLSGTFDGNFYFNKCYRWK</sequence>
<reference evidence="8" key="1">
    <citation type="journal article" date="2013" name="Nat. Genet.">
        <title>The Capsella rubella genome and the genomic consequences of rapid mating system evolution.</title>
        <authorList>
            <person name="Slotte T."/>
            <person name="Hazzouri K.M."/>
            <person name="Agren J.A."/>
            <person name="Koenig D."/>
            <person name="Maumus F."/>
            <person name="Guo Y.L."/>
            <person name="Steige K."/>
            <person name="Platts A.E."/>
            <person name="Escobar J.S."/>
            <person name="Newman L.K."/>
            <person name="Wang W."/>
            <person name="Mandakova T."/>
            <person name="Vello E."/>
            <person name="Smith L.M."/>
            <person name="Henz S.R."/>
            <person name="Steffen J."/>
            <person name="Takuno S."/>
            <person name="Brandvain Y."/>
            <person name="Coop G."/>
            <person name="Andolfatto P."/>
            <person name="Hu T.T."/>
            <person name="Blanchette M."/>
            <person name="Clark R.M."/>
            <person name="Quesneville H."/>
            <person name="Nordborg M."/>
            <person name="Gaut B.S."/>
            <person name="Lysak M.A."/>
            <person name="Jenkins J."/>
            <person name="Grimwood J."/>
            <person name="Chapman J."/>
            <person name="Prochnik S."/>
            <person name="Shu S."/>
            <person name="Rokhsar D."/>
            <person name="Schmutz J."/>
            <person name="Weigel D."/>
            <person name="Wright S.I."/>
        </authorList>
    </citation>
    <scope>NUCLEOTIDE SEQUENCE [LARGE SCALE GENOMIC DNA]</scope>
    <source>
        <strain evidence="8">cv. Monte Gargano</strain>
    </source>
</reference>
<evidence type="ECO:0000256" key="1">
    <source>
        <dbReference type="ARBA" id="ARBA00004613"/>
    </source>
</evidence>
<dbReference type="Pfam" id="PF05938">
    <property type="entry name" value="Self-incomp_S1"/>
    <property type="match status" value="1"/>
</dbReference>
<accession>R0ICD8</accession>
<evidence type="ECO:0000256" key="3">
    <source>
        <dbReference type="ARBA" id="ARBA00022471"/>
    </source>
</evidence>
<proteinExistence type="inferred from homology"/>
<feature type="signal peptide" evidence="6">
    <location>
        <begin position="1"/>
        <end position="24"/>
    </location>
</feature>
<dbReference type="Proteomes" id="UP000029121">
    <property type="component" value="Unassembled WGS sequence"/>
</dbReference>
<evidence type="ECO:0000256" key="4">
    <source>
        <dbReference type="ARBA" id="ARBA00022525"/>
    </source>
</evidence>
<gene>
    <name evidence="7" type="ORF">CARUB_v10021831mg</name>
</gene>
<keyword evidence="3 6" id="KW-0713">Self-incompatibility</keyword>
<dbReference type="AlphaFoldDB" id="R0ICD8"/>
<comment type="subcellular location">
    <subcellularLocation>
        <location evidence="1 6">Secreted</location>
    </subcellularLocation>
</comment>
<protein>
    <recommendedName>
        <fullName evidence="6">S-protein homolog</fullName>
    </recommendedName>
</protein>
<dbReference type="EMBL" id="KB870806">
    <property type="protein sequence ID" value="EOA34313.1"/>
    <property type="molecule type" value="Genomic_DNA"/>
</dbReference>
<keyword evidence="5 6" id="KW-0732">Signal</keyword>
<evidence type="ECO:0000256" key="2">
    <source>
        <dbReference type="ARBA" id="ARBA00005581"/>
    </source>
</evidence>
<dbReference type="GO" id="GO:0060320">
    <property type="term" value="P:rejection of self pollen"/>
    <property type="evidence" value="ECO:0007669"/>
    <property type="project" value="UniProtKB-KW"/>
</dbReference>
<name>R0ICD8_9BRAS</name>
<dbReference type="InterPro" id="IPR010264">
    <property type="entry name" value="Self-incomp_S1"/>
</dbReference>
<evidence type="ECO:0000256" key="5">
    <source>
        <dbReference type="ARBA" id="ARBA00022729"/>
    </source>
</evidence>
<dbReference type="PANTHER" id="PTHR31232:SF43">
    <property type="entry name" value="S-PROTEIN HOMOLOG 29-RELATED"/>
    <property type="match status" value="1"/>
</dbReference>